<dbReference type="PANTHER" id="PTHR10996">
    <property type="entry name" value="2-HYDROXYACID DEHYDROGENASE-RELATED"/>
    <property type="match status" value="1"/>
</dbReference>
<feature type="active site" evidence="5">
    <location>
        <position position="214"/>
    </location>
</feature>
<dbReference type="InterPro" id="IPR029752">
    <property type="entry name" value="D-isomer_DH_CS1"/>
</dbReference>
<evidence type="ECO:0000256" key="1">
    <source>
        <dbReference type="ARBA" id="ARBA00022490"/>
    </source>
</evidence>
<evidence type="ECO:0000256" key="3">
    <source>
        <dbReference type="ARBA" id="ARBA00023027"/>
    </source>
</evidence>
<proteinExistence type="inferred from homology"/>
<feature type="domain" description="Erythronate-4-phosphate dehydrogenase dimerisation" evidence="7">
    <location>
        <begin position="296"/>
        <end position="376"/>
    </location>
</feature>
<accession>A0ABS3ZE84</accession>
<feature type="binding site" evidence="5">
    <location>
        <position position="264"/>
    </location>
    <ligand>
        <name>substrate</name>
    </ligand>
</feature>
<comment type="subunit">
    <text evidence="5">Homodimer.</text>
</comment>
<evidence type="ECO:0000259" key="6">
    <source>
        <dbReference type="Pfam" id="PF02826"/>
    </source>
</evidence>
<comment type="subcellular location">
    <subcellularLocation>
        <location evidence="5">Cytoplasm</location>
    </subcellularLocation>
</comment>
<dbReference type="InterPro" id="IPR036291">
    <property type="entry name" value="NAD(P)-bd_dom_sf"/>
</dbReference>
<dbReference type="PROSITE" id="PS00065">
    <property type="entry name" value="D_2_HYDROXYACID_DH_1"/>
    <property type="match status" value="1"/>
</dbReference>
<dbReference type="InterPro" id="IPR020921">
    <property type="entry name" value="Erythronate-4-P_DHase"/>
</dbReference>
<keyword evidence="2 5" id="KW-0560">Oxidoreductase</keyword>
<feature type="binding site" evidence="5">
    <location>
        <position position="263"/>
    </location>
    <ligand>
        <name>NAD(+)</name>
        <dbReference type="ChEBI" id="CHEBI:57540"/>
    </ligand>
</feature>
<evidence type="ECO:0000313" key="9">
    <source>
        <dbReference type="Proteomes" id="UP000810171"/>
    </source>
</evidence>
<dbReference type="CDD" id="cd12158">
    <property type="entry name" value="ErythrP_dh"/>
    <property type="match status" value="1"/>
</dbReference>
<organism evidence="8 9">
    <name type="scientific">Marinobacterium alkalitolerans</name>
    <dbReference type="NCBI Taxonomy" id="1542925"/>
    <lineage>
        <taxon>Bacteria</taxon>
        <taxon>Pseudomonadati</taxon>
        <taxon>Pseudomonadota</taxon>
        <taxon>Gammaproteobacteria</taxon>
        <taxon>Oceanospirillales</taxon>
        <taxon>Oceanospirillaceae</taxon>
        <taxon>Marinobacterium</taxon>
    </lineage>
</organism>
<comment type="catalytic activity">
    <reaction evidence="5">
        <text>4-phospho-D-erythronate + NAD(+) = (R)-3-hydroxy-2-oxo-4-phosphooxybutanoate + NADH + H(+)</text>
        <dbReference type="Rhea" id="RHEA:18829"/>
        <dbReference type="ChEBI" id="CHEBI:15378"/>
        <dbReference type="ChEBI" id="CHEBI:57540"/>
        <dbReference type="ChEBI" id="CHEBI:57945"/>
        <dbReference type="ChEBI" id="CHEBI:58538"/>
        <dbReference type="ChEBI" id="CHEBI:58766"/>
        <dbReference type="EC" id="1.1.1.290"/>
    </reaction>
</comment>
<feature type="binding site" evidence="5">
    <location>
        <position position="238"/>
    </location>
    <ligand>
        <name>NAD(+)</name>
        <dbReference type="ChEBI" id="CHEBI:57540"/>
    </ligand>
</feature>
<gene>
    <name evidence="5 8" type="primary">pdxB</name>
    <name evidence="8" type="ORF">H9C73_14890</name>
</gene>
<dbReference type="InterPro" id="IPR050223">
    <property type="entry name" value="D-isomer_2-hydroxyacid_DH"/>
</dbReference>
<comment type="caution">
    <text evidence="5">Lacks conserved residue(s) required for the propagation of feature annotation.</text>
</comment>
<keyword evidence="3 5" id="KW-0520">NAD</keyword>
<dbReference type="HAMAP" id="MF_01825">
    <property type="entry name" value="PdxB"/>
    <property type="match status" value="1"/>
</dbReference>
<feature type="binding site" evidence="5">
    <location>
        <position position="50"/>
    </location>
    <ligand>
        <name>substrate</name>
    </ligand>
</feature>
<feature type="binding site" evidence="5">
    <location>
        <position position="151"/>
    </location>
    <ligand>
        <name>NAD(+)</name>
        <dbReference type="ChEBI" id="CHEBI:57540"/>
    </ligand>
</feature>
<evidence type="ECO:0000256" key="2">
    <source>
        <dbReference type="ARBA" id="ARBA00023002"/>
    </source>
</evidence>
<dbReference type="NCBIfam" id="NF001309">
    <property type="entry name" value="PRK00257.1"/>
    <property type="match status" value="1"/>
</dbReference>
<evidence type="ECO:0000256" key="4">
    <source>
        <dbReference type="ARBA" id="ARBA00023096"/>
    </source>
</evidence>
<feature type="active site" evidence="5">
    <location>
        <position position="243"/>
    </location>
</feature>
<comment type="similarity">
    <text evidence="5">Belongs to the D-isomer specific 2-hydroxyacid dehydrogenase family. PdxB subfamily.</text>
</comment>
<keyword evidence="1 5" id="KW-0963">Cytoplasm</keyword>
<dbReference type="Proteomes" id="UP000810171">
    <property type="component" value="Unassembled WGS sequence"/>
</dbReference>
<dbReference type="InterPro" id="IPR038251">
    <property type="entry name" value="PdxB_dimer_sf"/>
</dbReference>
<comment type="pathway">
    <text evidence="5">Cofactor biosynthesis; pyridoxine 5'-phosphate biosynthesis; pyridoxine 5'-phosphate from D-erythrose 4-phosphate: step 2/5.</text>
</comment>
<dbReference type="InterPro" id="IPR006140">
    <property type="entry name" value="D-isomer_DH_NAD-bd"/>
</dbReference>
<keyword evidence="9" id="KW-1185">Reference proteome</keyword>
<sequence length="387" mass="42294">MSDSPLTIVADENIPALEPLFGAFGRLRTCAGRTLSPEQVRDADVLLVRSVTAVNQQLLAGSRVRFVGTATIGTDHVDQSWLAEQGIGFSSAPGCNADSVVDYVLAALFNLLAESGDNLRQKTLGIVGVGNVGGRLQQRLEALGVSLLLCDPPRQHQEADTTAFVSLNELLQQADIICLHTPLTTTGRWPTRHLLHADNLKLIKPDAILLNAGRGPVVDNKALLALSKQRPDLKLVLDVWEHEPEVSVALAEHCRIATPHIAGYALDGKIRGTWMLYRALCQHLGRSPEIALDSVLPQAPVTSMTLSPGCSLLEPVRTVYDIYRDDRAFRQMLARGADGIPKGFDQLRRYYPERREFATLALNGQVTPDMAATLAATGFNCHWRQYD</sequence>
<feature type="domain" description="D-isomer specific 2-hydroxyacid dehydrogenase NAD-binding" evidence="6">
    <location>
        <begin position="114"/>
        <end position="262"/>
    </location>
</feature>
<evidence type="ECO:0000256" key="5">
    <source>
        <dbReference type="HAMAP-Rule" id="MF_01825"/>
    </source>
</evidence>
<dbReference type="Pfam" id="PF11890">
    <property type="entry name" value="DUF3410"/>
    <property type="match status" value="1"/>
</dbReference>
<evidence type="ECO:0000259" key="7">
    <source>
        <dbReference type="Pfam" id="PF11890"/>
    </source>
</evidence>
<dbReference type="SUPFAM" id="SSF52283">
    <property type="entry name" value="Formate/glycerate dehydrogenase catalytic domain-like"/>
    <property type="match status" value="1"/>
</dbReference>
<feature type="active site" description="Proton donor" evidence="5">
    <location>
        <position position="260"/>
    </location>
</feature>
<dbReference type="PANTHER" id="PTHR10996:SF178">
    <property type="entry name" value="2-HYDROXYACID DEHYDROGENASE YGL185C-RELATED"/>
    <property type="match status" value="1"/>
</dbReference>
<protein>
    <recommendedName>
        <fullName evidence="5">Erythronate-4-phosphate dehydrogenase</fullName>
        <ecNumber evidence="5">1.1.1.290</ecNumber>
    </recommendedName>
</protein>
<comment type="caution">
    <text evidence="8">The sequence shown here is derived from an EMBL/GenBank/DDBJ whole genome shotgun (WGS) entry which is preliminary data.</text>
</comment>
<evidence type="ECO:0000313" key="8">
    <source>
        <dbReference type="EMBL" id="MBP0050018.1"/>
    </source>
</evidence>
<feature type="binding site" evidence="5">
    <location>
        <position position="71"/>
    </location>
    <ligand>
        <name>substrate</name>
    </ligand>
</feature>
<name>A0ABS3ZE84_9GAMM</name>
<dbReference type="Gene3D" id="3.40.50.720">
    <property type="entry name" value="NAD(P)-binding Rossmann-like Domain"/>
    <property type="match status" value="2"/>
</dbReference>
<dbReference type="SUPFAM" id="SSF51735">
    <property type="entry name" value="NAD(P)-binding Rossmann-fold domains"/>
    <property type="match status" value="1"/>
</dbReference>
<feature type="binding site" evidence="5">
    <location>
        <position position="181"/>
    </location>
    <ligand>
        <name>NAD(+)</name>
        <dbReference type="ChEBI" id="CHEBI:57540"/>
    </ligand>
</feature>
<dbReference type="EC" id="1.1.1.290" evidence="5"/>
<dbReference type="Pfam" id="PF02826">
    <property type="entry name" value="2-Hacid_dh_C"/>
    <property type="match status" value="1"/>
</dbReference>
<dbReference type="EMBL" id="JACVEW010000031">
    <property type="protein sequence ID" value="MBP0050018.1"/>
    <property type="molecule type" value="Genomic_DNA"/>
</dbReference>
<dbReference type="InterPro" id="IPR024531">
    <property type="entry name" value="Erythronate-4-P_DHase_dimer"/>
</dbReference>
<dbReference type="RefSeq" id="WP_209288701.1">
    <property type="nucleotide sequence ID" value="NZ_JACVEW010000031.1"/>
</dbReference>
<comment type="function">
    <text evidence="5">Catalyzes the oxidation of erythronate-4-phosphate to 3-hydroxy-2-oxo-4-phosphonooxybutanoate.</text>
</comment>
<dbReference type="Gene3D" id="3.30.1370.170">
    <property type="match status" value="1"/>
</dbReference>
<keyword evidence="4 5" id="KW-0664">Pyridoxine biosynthesis</keyword>
<reference evidence="8 9" key="1">
    <citation type="submission" date="2020-09" db="EMBL/GenBank/DDBJ databases">
        <authorList>
            <person name="Tanuku N.R.S."/>
        </authorList>
    </citation>
    <scope>NUCLEOTIDE SEQUENCE [LARGE SCALE GENOMIC DNA]</scope>
    <source>
        <strain evidence="8 9">AK62</strain>
    </source>
</reference>